<dbReference type="AlphaFoldDB" id="A0A6J8C764"/>
<evidence type="ECO:0000313" key="4">
    <source>
        <dbReference type="Proteomes" id="UP000507470"/>
    </source>
</evidence>
<evidence type="ECO:0000259" key="2">
    <source>
        <dbReference type="PROSITE" id="PS50158"/>
    </source>
</evidence>
<name>A0A6J8C764_MYTCO</name>
<proteinExistence type="predicted"/>
<keyword evidence="1" id="KW-0479">Metal-binding</keyword>
<keyword evidence="1" id="KW-0862">Zinc</keyword>
<keyword evidence="1" id="KW-0863">Zinc-finger</keyword>
<feature type="domain" description="CCHC-type" evidence="2">
    <location>
        <begin position="93"/>
        <end position="108"/>
    </location>
</feature>
<evidence type="ECO:0000256" key="1">
    <source>
        <dbReference type="PROSITE-ProRule" id="PRU00047"/>
    </source>
</evidence>
<organism evidence="3 4">
    <name type="scientific">Mytilus coruscus</name>
    <name type="common">Sea mussel</name>
    <dbReference type="NCBI Taxonomy" id="42192"/>
    <lineage>
        <taxon>Eukaryota</taxon>
        <taxon>Metazoa</taxon>
        <taxon>Spiralia</taxon>
        <taxon>Lophotrochozoa</taxon>
        <taxon>Mollusca</taxon>
        <taxon>Bivalvia</taxon>
        <taxon>Autobranchia</taxon>
        <taxon>Pteriomorphia</taxon>
        <taxon>Mytilida</taxon>
        <taxon>Mytiloidea</taxon>
        <taxon>Mytilidae</taxon>
        <taxon>Mytilinae</taxon>
        <taxon>Mytilus</taxon>
    </lineage>
</organism>
<dbReference type="GO" id="GO:0003676">
    <property type="term" value="F:nucleic acid binding"/>
    <property type="evidence" value="ECO:0007669"/>
    <property type="project" value="InterPro"/>
</dbReference>
<accession>A0A6J8C764</accession>
<protein>
    <recommendedName>
        <fullName evidence="2">CCHC-type domain-containing protein</fullName>
    </recommendedName>
</protein>
<evidence type="ECO:0000313" key="3">
    <source>
        <dbReference type="EMBL" id="CAC5390840.1"/>
    </source>
</evidence>
<dbReference type="EMBL" id="CACVKT020004644">
    <property type="protein sequence ID" value="CAC5390840.1"/>
    <property type="molecule type" value="Genomic_DNA"/>
</dbReference>
<gene>
    <name evidence="3" type="ORF">MCOR_25916</name>
</gene>
<reference evidence="3 4" key="1">
    <citation type="submission" date="2020-06" db="EMBL/GenBank/DDBJ databases">
        <authorList>
            <person name="Li R."/>
            <person name="Bekaert M."/>
        </authorList>
    </citation>
    <scope>NUCLEOTIDE SEQUENCE [LARGE SCALE GENOMIC DNA]</scope>
    <source>
        <strain evidence="4">wild</strain>
    </source>
</reference>
<dbReference type="InterPro" id="IPR001878">
    <property type="entry name" value="Znf_CCHC"/>
</dbReference>
<keyword evidence="4" id="KW-1185">Reference proteome</keyword>
<dbReference type="PROSITE" id="PS50158">
    <property type="entry name" value="ZF_CCHC"/>
    <property type="match status" value="1"/>
</dbReference>
<dbReference type="Proteomes" id="UP000507470">
    <property type="component" value="Unassembled WGS sequence"/>
</dbReference>
<sequence length="268" mass="30287">MQQKTENKANKVNKSRVYKVIPKPVDTEIINIQKLESMLGQTGIDIKIVNQLGKAGYLLVTLAEKHSQLKSIPLYDQGQEYDLLPYKPNPKFCTKCASLGHYAKQCKKSANTCIRCAGRHTTKKCNNKKIKCKKCGGNHQTIDRLCPLYIFQKQVLEDMKSNKMSFEQAKQKAQQKGETIPKLISSPVSKGETIPKLISSQIVSPGKSYADTVKSNVFNNDTATINESEANDIDEIIDNETENTHIDQTPSIPNKDRKKYVRYTQKYN</sequence>
<dbReference type="GO" id="GO:0008270">
    <property type="term" value="F:zinc ion binding"/>
    <property type="evidence" value="ECO:0007669"/>
    <property type="project" value="UniProtKB-KW"/>
</dbReference>